<reference evidence="1" key="1">
    <citation type="journal article" date="2018" name="DNA Res.">
        <title>Multiple hybrid de novo genome assembly of finger millet, an orphan allotetraploid crop.</title>
        <authorList>
            <person name="Hatakeyama M."/>
            <person name="Aluri S."/>
            <person name="Balachadran M.T."/>
            <person name="Sivarajan S.R."/>
            <person name="Patrignani A."/>
            <person name="Gruter S."/>
            <person name="Poveda L."/>
            <person name="Shimizu-Inatsugi R."/>
            <person name="Baeten J."/>
            <person name="Francoijs K.J."/>
            <person name="Nataraja K.N."/>
            <person name="Reddy Y.A.N."/>
            <person name="Phadnis S."/>
            <person name="Ravikumar R.L."/>
            <person name="Schlapbach R."/>
            <person name="Sreeman S.M."/>
            <person name="Shimizu K.K."/>
        </authorList>
    </citation>
    <scope>NUCLEOTIDE SEQUENCE</scope>
</reference>
<evidence type="ECO:0000313" key="1">
    <source>
        <dbReference type="EMBL" id="GJN21585.1"/>
    </source>
</evidence>
<dbReference type="AlphaFoldDB" id="A0AAV5EGN0"/>
<keyword evidence="2" id="KW-1185">Reference proteome</keyword>
<dbReference type="Proteomes" id="UP001054889">
    <property type="component" value="Unassembled WGS sequence"/>
</dbReference>
<organism evidence="1 2">
    <name type="scientific">Eleusine coracana subsp. coracana</name>
    <dbReference type="NCBI Taxonomy" id="191504"/>
    <lineage>
        <taxon>Eukaryota</taxon>
        <taxon>Viridiplantae</taxon>
        <taxon>Streptophyta</taxon>
        <taxon>Embryophyta</taxon>
        <taxon>Tracheophyta</taxon>
        <taxon>Spermatophyta</taxon>
        <taxon>Magnoliopsida</taxon>
        <taxon>Liliopsida</taxon>
        <taxon>Poales</taxon>
        <taxon>Poaceae</taxon>
        <taxon>PACMAD clade</taxon>
        <taxon>Chloridoideae</taxon>
        <taxon>Cynodonteae</taxon>
        <taxon>Eleusininae</taxon>
        <taxon>Eleusine</taxon>
    </lineage>
</organism>
<dbReference type="EMBL" id="BQKI01000075">
    <property type="protein sequence ID" value="GJN21585.1"/>
    <property type="molecule type" value="Genomic_DNA"/>
</dbReference>
<protein>
    <submittedName>
        <fullName evidence="1">Uncharacterized protein</fullName>
    </submittedName>
</protein>
<name>A0AAV5EGN0_ELECO</name>
<comment type="caution">
    <text evidence="1">The sequence shown here is derived from an EMBL/GenBank/DDBJ whole genome shotgun (WGS) entry which is preliminary data.</text>
</comment>
<accession>A0AAV5EGN0</accession>
<gene>
    <name evidence="1" type="primary">gb09072</name>
    <name evidence="1" type="ORF">PR202_gb09072</name>
</gene>
<sequence length="68" mass="7264">MRRLLPPPPPQPIQLLSPADGLSLLLNRSVSLPSRQLSLLLIRSGGADSSPSQRGQLLLHRSVCANSS</sequence>
<proteinExistence type="predicted"/>
<reference evidence="1" key="2">
    <citation type="submission" date="2021-12" db="EMBL/GenBank/DDBJ databases">
        <title>Resequencing data analysis of finger millet.</title>
        <authorList>
            <person name="Hatakeyama M."/>
            <person name="Aluri S."/>
            <person name="Balachadran M.T."/>
            <person name="Sivarajan S.R."/>
            <person name="Poveda L."/>
            <person name="Shimizu-Inatsugi R."/>
            <person name="Schlapbach R."/>
            <person name="Sreeman S.M."/>
            <person name="Shimizu K.K."/>
        </authorList>
    </citation>
    <scope>NUCLEOTIDE SEQUENCE</scope>
</reference>
<evidence type="ECO:0000313" key="2">
    <source>
        <dbReference type="Proteomes" id="UP001054889"/>
    </source>
</evidence>